<accession>A0A7G5GP95</accession>
<proteinExistence type="predicted"/>
<dbReference type="EMBL" id="CP059732">
    <property type="protein sequence ID" value="QMW00687.1"/>
    <property type="molecule type" value="Genomic_DNA"/>
</dbReference>
<reference evidence="1 2" key="1">
    <citation type="submission" date="2020-07" db="EMBL/GenBank/DDBJ databases">
        <title>Spirosoma foliorum sp. nov., isolated from the leaves on the Nejang mountain Korea, Republic of.</title>
        <authorList>
            <person name="Ho H."/>
            <person name="Lee Y.-J."/>
            <person name="Nurcahyanto D.-A."/>
            <person name="Kim S.-G."/>
        </authorList>
    </citation>
    <scope>NUCLEOTIDE SEQUENCE [LARGE SCALE GENOMIC DNA]</scope>
    <source>
        <strain evidence="1 2">PL0136</strain>
    </source>
</reference>
<evidence type="ECO:0000313" key="2">
    <source>
        <dbReference type="Proteomes" id="UP000515369"/>
    </source>
</evidence>
<dbReference type="Proteomes" id="UP000515369">
    <property type="component" value="Chromosome"/>
</dbReference>
<name>A0A7G5GP95_9BACT</name>
<dbReference type="RefSeq" id="WP_182457801.1">
    <property type="nucleotide sequence ID" value="NZ_CP059732.1"/>
</dbReference>
<sequence>MDLHIIPECYIDTKLLKIAVPPKGRYNHQKGCPNVMKLMQEKLRSDFALGIIDKDKVIMKYVEEFNDIIHIPDKLQLLKHPHRHHYLIFICPAPEKWMIATAEDAGLSLTDFGLPHDFDKLSKITKTSKSENDDPYSANFQQLFKEIKRKESPYWMIFSFWIAYLKANPYTADIGWLIQETERLVGNS</sequence>
<gene>
    <name evidence="1" type="ORF">H3H32_22170</name>
</gene>
<dbReference type="AlphaFoldDB" id="A0A7G5GP95"/>
<protein>
    <recommendedName>
        <fullName evidence="3">DUF4276 family protein</fullName>
    </recommendedName>
</protein>
<evidence type="ECO:0000313" key="1">
    <source>
        <dbReference type="EMBL" id="QMW00687.1"/>
    </source>
</evidence>
<dbReference type="KEGG" id="sfol:H3H32_22170"/>
<organism evidence="1 2">
    <name type="scientific">Spirosoma foliorum</name>
    <dbReference type="NCBI Taxonomy" id="2710596"/>
    <lineage>
        <taxon>Bacteria</taxon>
        <taxon>Pseudomonadati</taxon>
        <taxon>Bacteroidota</taxon>
        <taxon>Cytophagia</taxon>
        <taxon>Cytophagales</taxon>
        <taxon>Cytophagaceae</taxon>
        <taxon>Spirosoma</taxon>
    </lineage>
</organism>
<keyword evidence="2" id="KW-1185">Reference proteome</keyword>
<evidence type="ECO:0008006" key="3">
    <source>
        <dbReference type="Google" id="ProtNLM"/>
    </source>
</evidence>